<evidence type="ECO:0000313" key="2">
    <source>
        <dbReference type="Proteomes" id="UP000186594"/>
    </source>
</evidence>
<reference evidence="1 2" key="1">
    <citation type="submission" date="2016-04" db="EMBL/GenBank/DDBJ databases">
        <title>Evolutionary innovation and constraint leading to complex multicellularity in the Ascomycota.</title>
        <authorList>
            <person name="Cisse O."/>
            <person name="Nguyen A."/>
            <person name="Hewitt D.A."/>
            <person name="Jedd G."/>
            <person name="Stajich J.E."/>
        </authorList>
    </citation>
    <scope>NUCLEOTIDE SEQUENCE [LARGE SCALE GENOMIC DNA]</scope>
    <source>
        <strain evidence="1 2">DAH-3</strain>
    </source>
</reference>
<accession>A0A1U7LR29</accession>
<dbReference type="EMBL" id="LXFE01000532">
    <property type="protein sequence ID" value="OLL24971.1"/>
    <property type="molecule type" value="Genomic_DNA"/>
</dbReference>
<dbReference type="Proteomes" id="UP000186594">
    <property type="component" value="Unassembled WGS sequence"/>
</dbReference>
<name>A0A1U7LR29_NEOID</name>
<evidence type="ECO:0000313" key="1">
    <source>
        <dbReference type="EMBL" id="OLL24971.1"/>
    </source>
</evidence>
<comment type="caution">
    <text evidence="1">The sequence shown here is derived from an EMBL/GenBank/DDBJ whole genome shotgun (WGS) entry which is preliminary data.</text>
</comment>
<gene>
    <name evidence="1" type="ORF">NEOLI_003115</name>
</gene>
<organism evidence="1 2">
    <name type="scientific">Neolecta irregularis (strain DAH-3)</name>
    <dbReference type="NCBI Taxonomy" id="1198029"/>
    <lineage>
        <taxon>Eukaryota</taxon>
        <taxon>Fungi</taxon>
        <taxon>Dikarya</taxon>
        <taxon>Ascomycota</taxon>
        <taxon>Taphrinomycotina</taxon>
        <taxon>Neolectales</taxon>
        <taxon>Neolectaceae</taxon>
        <taxon>Neolecta</taxon>
    </lineage>
</organism>
<keyword evidence="2" id="KW-1185">Reference proteome</keyword>
<dbReference type="AlphaFoldDB" id="A0A1U7LR29"/>
<sequence length="104" mass="11600">MTSPSPVSLRTWLQSAQIPKFADKGTLQDIIGQKRKSSIYPLKVGQLDAELLDEELLQLLKGQLWDALKFFRASFSSEIIVDKRGFNCGTLRDGVGYLTPDSVI</sequence>
<protein>
    <submittedName>
        <fullName evidence="1">Uncharacterized protein</fullName>
    </submittedName>
</protein>
<proteinExistence type="predicted"/>